<evidence type="ECO:0000256" key="1">
    <source>
        <dbReference type="ARBA" id="ARBA00006484"/>
    </source>
</evidence>
<dbReference type="Proteomes" id="UP001370348">
    <property type="component" value="Chromosome"/>
</dbReference>
<dbReference type="InterPro" id="IPR051122">
    <property type="entry name" value="SDR_DHRS6-like"/>
</dbReference>
<dbReference type="InterPro" id="IPR036291">
    <property type="entry name" value="NAD(P)-bd_dom_sf"/>
</dbReference>
<keyword evidence="2" id="KW-0560">Oxidoreductase</keyword>
<evidence type="ECO:0000313" key="3">
    <source>
        <dbReference type="EMBL" id="WXB16719.1"/>
    </source>
</evidence>
<dbReference type="PANTHER" id="PTHR43477:SF1">
    <property type="entry name" value="DIHYDROANTICAPSIN 7-DEHYDROGENASE"/>
    <property type="match status" value="1"/>
</dbReference>
<name>A0ABZ2M0K1_9BACT</name>
<evidence type="ECO:0000256" key="2">
    <source>
        <dbReference type="ARBA" id="ARBA00023002"/>
    </source>
</evidence>
<dbReference type="PRINTS" id="PR00081">
    <property type="entry name" value="GDHRDH"/>
</dbReference>
<proteinExistence type="inferred from homology"/>
<reference evidence="3 4" key="1">
    <citation type="submission" date="2021-12" db="EMBL/GenBank/DDBJ databases">
        <title>Discovery of the Pendulisporaceae a myxobacterial family with distinct sporulation behavior and unique specialized metabolism.</title>
        <authorList>
            <person name="Garcia R."/>
            <person name="Popoff A."/>
            <person name="Bader C.D."/>
            <person name="Loehr J."/>
            <person name="Walesch S."/>
            <person name="Walt C."/>
            <person name="Boldt J."/>
            <person name="Bunk B."/>
            <person name="Haeckl F.J.F.P.J."/>
            <person name="Gunesch A.P."/>
            <person name="Birkelbach J."/>
            <person name="Nuebel U."/>
            <person name="Pietschmann T."/>
            <person name="Bach T."/>
            <person name="Mueller R."/>
        </authorList>
    </citation>
    <scope>NUCLEOTIDE SEQUENCE [LARGE SCALE GENOMIC DNA]</scope>
    <source>
        <strain evidence="3 4">MSr11954</strain>
    </source>
</reference>
<comment type="similarity">
    <text evidence="1">Belongs to the short-chain dehydrogenases/reductases (SDR) family.</text>
</comment>
<gene>
    <name evidence="3" type="ORF">LZC94_05435</name>
</gene>
<dbReference type="CDD" id="cd05233">
    <property type="entry name" value="SDR_c"/>
    <property type="match status" value="1"/>
</dbReference>
<evidence type="ECO:0000313" key="4">
    <source>
        <dbReference type="Proteomes" id="UP001370348"/>
    </source>
</evidence>
<dbReference type="RefSeq" id="WP_394826348.1">
    <property type="nucleotide sequence ID" value="NZ_CP089984.1"/>
</dbReference>
<dbReference type="Pfam" id="PF13561">
    <property type="entry name" value="adh_short_C2"/>
    <property type="match status" value="1"/>
</dbReference>
<sequence length="236" mass="24622">MTELTNRTVAIVGGSSGIGLATAKAAAARGAKVILLSRSQAKVDEAATSVGGEARAVALDMLDPEAALRVFGGLGTLDHLVLTAVADELARAGDITKLTPEQVERSFDKLRGFVNVTRAAVPHLQERGSITFLSGASAAKPIPRMSLLAAEAASVVSFGKTLALELAPVRVNVVMPGVVDTRIHTHQRETIRAFAESLPARHFGQPEDIAEGIVFLMTNPYVTGHTLVLDGGLLAS</sequence>
<keyword evidence="4" id="KW-1185">Reference proteome</keyword>
<organism evidence="3 4">
    <name type="scientific">Pendulispora albinea</name>
    <dbReference type="NCBI Taxonomy" id="2741071"/>
    <lineage>
        <taxon>Bacteria</taxon>
        <taxon>Pseudomonadati</taxon>
        <taxon>Myxococcota</taxon>
        <taxon>Myxococcia</taxon>
        <taxon>Myxococcales</taxon>
        <taxon>Sorangiineae</taxon>
        <taxon>Pendulisporaceae</taxon>
        <taxon>Pendulispora</taxon>
    </lineage>
</organism>
<dbReference type="SUPFAM" id="SSF51735">
    <property type="entry name" value="NAD(P)-binding Rossmann-fold domains"/>
    <property type="match status" value="1"/>
</dbReference>
<accession>A0ABZ2M0K1</accession>
<dbReference type="EMBL" id="CP089984">
    <property type="protein sequence ID" value="WXB16719.1"/>
    <property type="molecule type" value="Genomic_DNA"/>
</dbReference>
<dbReference type="PANTHER" id="PTHR43477">
    <property type="entry name" value="DIHYDROANTICAPSIN 7-DEHYDROGENASE"/>
    <property type="match status" value="1"/>
</dbReference>
<dbReference type="Gene3D" id="3.40.50.720">
    <property type="entry name" value="NAD(P)-binding Rossmann-like Domain"/>
    <property type="match status" value="1"/>
</dbReference>
<protein>
    <submittedName>
        <fullName evidence="3">SDR family oxidoreductase</fullName>
    </submittedName>
</protein>
<dbReference type="InterPro" id="IPR002347">
    <property type="entry name" value="SDR_fam"/>
</dbReference>